<organism evidence="1 2">
    <name type="scientific">Oceanospirillum sediminis</name>
    <dbReference type="NCBI Taxonomy" id="2760088"/>
    <lineage>
        <taxon>Bacteria</taxon>
        <taxon>Pseudomonadati</taxon>
        <taxon>Pseudomonadota</taxon>
        <taxon>Gammaproteobacteria</taxon>
        <taxon>Oceanospirillales</taxon>
        <taxon>Oceanospirillaceae</taxon>
        <taxon>Oceanospirillum</taxon>
    </lineage>
</organism>
<dbReference type="Proteomes" id="UP000565262">
    <property type="component" value="Unassembled WGS sequence"/>
</dbReference>
<reference evidence="1 2" key="1">
    <citation type="submission" date="2020-08" db="EMBL/GenBank/DDBJ databases">
        <title>Oceanospirillum sp. nov. isolated from marine sediment.</title>
        <authorList>
            <person name="Ji X."/>
        </authorList>
    </citation>
    <scope>NUCLEOTIDE SEQUENCE [LARGE SCALE GENOMIC DNA]</scope>
    <source>
        <strain evidence="1 2">D5</strain>
    </source>
</reference>
<keyword evidence="2" id="KW-1185">Reference proteome</keyword>
<gene>
    <name evidence="1" type="ORF">H4O21_09500</name>
</gene>
<proteinExistence type="predicted"/>
<protein>
    <recommendedName>
        <fullName evidence="3">DUF2161 domain-containing phosphodiesterase</fullName>
    </recommendedName>
</protein>
<dbReference type="InterPro" id="IPR018679">
    <property type="entry name" value="DUF2161"/>
</dbReference>
<dbReference type="AlphaFoldDB" id="A0A839IQ92"/>
<dbReference type="EMBL" id="JACJFM010000009">
    <property type="protein sequence ID" value="MBB1486844.1"/>
    <property type="molecule type" value="Genomic_DNA"/>
</dbReference>
<dbReference type="RefSeq" id="WP_182808620.1">
    <property type="nucleotide sequence ID" value="NZ_JACJFM010000009.1"/>
</dbReference>
<accession>A0A839IQ92</accession>
<evidence type="ECO:0008006" key="3">
    <source>
        <dbReference type="Google" id="ProtNLM"/>
    </source>
</evidence>
<evidence type="ECO:0000313" key="1">
    <source>
        <dbReference type="EMBL" id="MBB1486844.1"/>
    </source>
</evidence>
<name>A0A839IQ92_9GAMM</name>
<sequence>MKETDLYLPVKRYLQSQGYDVKGEVQHCDVVAIRRDELPVIVELKLALNLNLVLQAVDRLALSSTVYVAVPSSNRLLRQQRKRVLKLFRMLGLGLITVDTEAGASEVTEASAVDVLLDPGAYQPRESRCRQQRLLGEFEKRVGDPDQGGADPRKGRITAYRQQALAIADYLTVYGPAKASDIAYSLNNPKTRDILYRNVYGWFERGEARGIYCLSPRGERELPEWKSRVG</sequence>
<evidence type="ECO:0000313" key="2">
    <source>
        <dbReference type="Proteomes" id="UP000565262"/>
    </source>
</evidence>
<dbReference type="Pfam" id="PF09929">
    <property type="entry name" value="DUF2161"/>
    <property type="match status" value="1"/>
</dbReference>
<comment type="caution">
    <text evidence="1">The sequence shown here is derived from an EMBL/GenBank/DDBJ whole genome shotgun (WGS) entry which is preliminary data.</text>
</comment>